<keyword evidence="4" id="KW-0833">Ubl conjugation pathway</keyword>
<dbReference type="SUPFAM" id="SSF54695">
    <property type="entry name" value="POZ domain"/>
    <property type="match status" value="1"/>
</dbReference>
<dbReference type="SMART" id="SM00225">
    <property type="entry name" value="BTB"/>
    <property type="match status" value="1"/>
</dbReference>
<comment type="subcellular location">
    <subcellularLocation>
        <location evidence="1">Nucleus</location>
    </subcellularLocation>
</comment>
<dbReference type="InterPro" id="IPR011333">
    <property type="entry name" value="SKP1/BTB/POZ_sf"/>
</dbReference>
<dbReference type="InterPro" id="IPR000210">
    <property type="entry name" value="BTB/POZ_dom"/>
</dbReference>
<dbReference type="FunFam" id="3.30.710.10:FF:000159">
    <property type="entry name" value="Speckle-type POZ protein B"/>
    <property type="match status" value="1"/>
</dbReference>
<sequence length="357" mass="39836">MASQATWLTNDASCATHVKVIKLSYTWALHNFSLRHEETGRRIESSRFSTPVRGKACWLLELYPNGKDEASRGYVSLDIMRASHEKGDFLAEYKLSILDEEKREVHVQKMTSRFPPWGRWGFAKFIARDRLLKGADRLLPDDTLTIQCEVLAFVESVNVSQPMGAVAVKVPACRLSQDFGLLLESRQSCDVVLKVEGREIRAHKLILAARSPVFAAMFEHKMKESKLGRVEITDCDFEVFNEVVEFIYTGRAPKLNDMAEQVLRAAEKYDLGRLKAMCEDALSSKLSVETAAELLVLADTHNADQLKANALLFIKAHGASVVETDGWKKMASEDAHLVTEAFCALVAENAALGTGQK</sequence>
<comment type="pathway">
    <text evidence="2">Protein modification; protein ubiquitination.</text>
</comment>
<evidence type="ECO:0000313" key="8">
    <source>
        <dbReference type="EMBL" id="KAH9363871.1"/>
    </source>
</evidence>
<evidence type="ECO:0000256" key="2">
    <source>
        <dbReference type="ARBA" id="ARBA00004906"/>
    </source>
</evidence>
<evidence type="ECO:0000259" key="7">
    <source>
        <dbReference type="PROSITE" id="PS50144"/>
    </source>
</evidence>
<accession>A0A9J6FM12</accession>
<dbReference type="Proteomes" id="UP000821853">
    <property type="component" value="Chromosome 10"/>
</dbReference>
<name>A0A9J6FM12_HAELO</name>
<dbReference type="Gene3D" id="6.10.250.3030">
    <property type="match status" value="1"/>
</dbReference>
<proteinExistence type="inferred from homology"/>
<evidence type="ECO:0000256" key="3">
    <source>
        <dbReference type="ARBA" id="ARBA00010846"/>
    </source>
</evidence>
<evidence type="ECO:0000313" key="9">
    <source>
        <dbReference type="Proteomes" id="UP000821853"/>
    </source>
</evidence>
<dbReference type="Pfam" id="PF22486">
    <property type="entry name" value="MATH_2"/>
    <property type="match status" value="1"/>
</dbReference>
<dbReference type="Gene3D" id="3.30.710.10">
    <property type="entry name" value="Potassium Channel Kv1.1, Chain A"/>
    <property type="match status" value="1"/>
</dbReference>
<dbReference type="VEuPathDB" id="VectorBase:HLOH_046271"/>
<dbReference type="Gene3D" id="6.20.250.50">
    <property type="match status" value="1"/>
</dbReference>
<feature type="domain" description="MATH" evidence="7">
    <location>
        <begin position="22"/>
        <end position="150"/>
    </location>
</feature>
<comment type="similarity">
    <text evidence="3">Belongs to the Tdpoz family.</text>
</comment>
<dbReference type="PANTHER" id="PTHR24413">
    <property type="entry name" value="SPECKLE-TYPE POZ PROTEIN"/>
    <property type="match status" value="1"/>
</dbReference>
<evidence type="ECO:0008006" key="10">
    <source>
        <dbReference type="Google" id="ProtNLM"/>
    </source>
</evidence>
<dbReference type="Pfam" id="PF24570">
    <property type="entry name" value="BACK_BPM_SPOP"/>
    <property type="match status" value="1"/>
</dbReference>
<dbReference type="InterPro" id="IPR002083">
    <property type="entry name" value="MATH/TRAF_dom"/>
</dbReference>
<keyword evidence="9" id="KW-1185">Reference proteome</keyword>
<keyword evidence="5" id="KW-0539">Nucleus</keyword>
<dbReference type="PROSITE" id="PS50097">
    <property type="entry name" value="BTB"/>
    <property type="match status" value="1"/>
</dbReference>
<reference evidence="8 9" key="1">
    <citation type="journal article" date="2020" name="Cell">
        <title>Large-Scale Comparative Analyses of Tick Genomes Elucidate Their Genetic Diversity and Vector Capacities.</title>
        <authorList>
            <consortium name="Tick Genome and Microbiome Consortium (TIGMIC)"/>
            <person name="Jia N."/>
            <person name="Wang J."/>
            <person name="Shi W."/>
            <person name="Du L."/>
            <person name="Sun Y."/>
            <person name="Zhan W."/>
            <person name="Jiang J.F."/>
            <person name="Wang Q."/>
            <person name="Zhang B."/>
            <person name="Ji P."/>
            <person name="Bell-Sakyi L."/>
            <person name="Cui X.M."/>
            <person name="Yuan T.T."/>
            <person name="Jiang B.G."/>
            <person name="Yang W.F."/>
            <person name="Lam T.T."/>
            <person name="Chang Q.C."/>
            <person name="Ding S.J."/>
            <person name="Wang X.J."/>
            <person name="Zhu J.G."/>
            <person name="Ruan X.D."/>
            <person name="Zhao L."/>
            <person name="Wei J.T."/>
            <person name="Ye R.Z."/>
            <person name="Que T.C."/>
            <person name="Du C.H."/>
            <person name="Zhou Y.H."/>
            <person name="Cheng J.X."/>
            <person name="Dai P.F."/>
            <person name="Guo W.B."/>
            <person name="Han X.H."/>
            <person name="Huang E.J."/>
            <person name="Li L.F."/>
            <person name="Wei W."/>
            <person name="Gao Y.C."/>
            <person name="Liu J.Z."/>
            <person name="Shao H.Z."/>
            <person name="Wang X."/>
            <person name="Wang C.C."/>
            <person name="Yang T.C."/>
            <person name="Huo Q.B."/>
            <person name="Li W."/>
            <person name="Chen H.Y."/>
            <person name="Chen S.E."/>
            <person name="Zhou L.G."/>
            <person name="Ni X.B."/>
            <person name="Tian J.H."/>
            <person name="Sheng Y."/>
            <person name="Liu T."/>
            <person name="Pan Y.S."/>
            <person name="Xia L.Y."/>
            <person name="Li J."/>
            <person name="Zhao F."/>
            <person name="Cao W.C."/>
        </authorList>
    </citation>
    <scope>NUCLEOTIDE SEQUENCE [LARGE SCALE GENOMIC DNA]</scope>
    <source>
        <strain evidence="8">HaeL-2018</strain>
    </source>
</reference>
<protein>
    <recommendedName>
        <fullName evidence="10">Speckle-type POZ protein</fullName>
    </recommendedName>
</protein>
<dbReference type="GO" id="GO:0005634">
    <property type="term" value="C:nucleus"/>
    <property type="evidence" value="ECO:0007669"/>
    <property type="project" value="UniProtKB-SubCell"/>
</dbReference>
<evidence type="ECO:0000256" key="1">
    <source>
        <dbReference type="ARBA" id="ARBA00004123"/>
    </source>
</evidence>
<dbReference type="PROSITE" id="PS50144">
    <property type="entry name" value="MATH"/>
    <property type="match status" value="1"/>
</dbReference>
<evidence type="ECO:0000256" key="5">
    <source>
        <dbReference type="ARBA" id="ARBA00023242"/>
    </source>
</evidence>
<dbReference type="SUPFAM" id="SSF49599">
    <property type="entry name" value="TRAF domain-like"/>
    <property type="match status" value="1"/>
</dbReference>
<feature type="domain" description="BTB" evidence="6">
    <location>
        <begin position="189"/>
        <end position="251"/>
    </location>
</feature>
<dbReference type="GO" id="GO:0030163">
    <property type="term" value="P:protein catabolic process"/>
    <property type="evidence" value="ECO:0007669"/>
    <property type="project" value="UniProtKB-ARBA"/>
</dbReference>
<dbReference type="OrthoDB" id="6408997at2759"/>
<dbReference type="InterPro" id="IPR056423">
    <property type="entry name" value="BACK_BPM_SPOP"/>
</dbReference>
<gene>
    <name evidence="8" type="ORF">HPB48_007799</name>
</gene>
<dbReference type="InterPro" id="IPR008974">
    <property type="entry name" value="TRAF-like"/>
</dbReference>
<organism evidence="8 9">
    <name type="scientific">Haemaphysalis longicornis</name>
    <name type="common">Bush tick</name>
    <dbReference type="NCBI Taxonomy" id="44386"/>
    <lineage>
        <taxon>Eukaryota</taxon>
        <taxon>Metazoa</taxon>
        <taxon>Ecdysozoa</taxon>
        <taxon>Arthropoda</taxon>
        <taxon>Chelicerata</taxon>
        <taxon>Arachnida</taxon>
        <taxon>Acari</taxon>
        <taxon>Parasitiformes</taxon>
        <taxon>Ixodida</taxon>
        <taxon>Ixodoidea</taxon>
        <taxon>Ixodidae</taxon>
        <taxon>Haemaphysalinae</taxon>
        <taxon>Haemaphysalis</taxon>
    </lineage>
</organism>
<dbReference type="AlphaFoldDB" id="A0A9J6FM12"/>
<dbReference type="Gene3D" id="2.60.210.10">
    <property type="entry name" value="Apoptosis, Tumor Necrosis Factor Receptor Associated Protein 2, Chain A"/>
    <property type="match status" value="1"/>
</dbReference>
<dbReference type="Pfam" id="PF00651">
    <property type="entry name" value="BTB"/>
    <property type="match status" value="1"/>
</dbReference>
<comment type="caution">
    <text evidence="8">The sequence shown here is derived from an EMBL/GenBank/DDBJ whole genome shotgun (WGS) entry which is preliminary data.</text>
</comment>
<evidence type="ECO:0000259" key="6">
    <source>
        <dbReference type="PROSITE" id="PS50097"/>
    </source>
</evidence>
<evidence type="ECO:0000256" key="4">
    <source>
        <dbReference type="ARBA" id="ARBA00022786"/>
    </source>
</evidence>
<dbReference type="EMBL" id="JABSTR010000002">
    <property type="protein sequence ID" value="KAH9363871.1"/>
    <property type="molecule type" value="Genomic_DNA"/>
</dbReference>